<comment type="caution">
    <text evidence="9">The sequence shown here is derived from an EMBL/GenBank/DDBJ whole genome shotgun (WGS) entry which is preliminary data.</text>
</comment>
<evidence type="ECO:0000313" key="10">
    <source>
        <dbReference type="Proteomes" id="UP000653565"/>
    </source>
</evidence>
<dbReference type="SMART" id="SM00320">
    <property type="entry name" value="WD40"/>
    <property type="match status" value="6"/>
</dbReference>
<dbReference type="GO" id="GO:0032040">
    <property type="term" value="C:small-subunit processome"/>
    <property type="evidence" value="ECO:0007669"/>
    <property type="project" value="TreeGrafter"/>
</dbReference>
<evidence type="ECO:0000256" key="1">
    <source>
        <dbReference type="ARBA" id="ARBA00004604"/>
    </source>
</evidence>
<dbReference type="GO" id="GO:0006364">
    <property type="term" value="P:rRNA processing"/>
    <property type="evidence" value="ECO:0007669"/>
    <property type="project" value="UniProtKB-KW"/>
</dbReference>
<reference evidence="9" key="1">
    <citation type="journal article" date="2020" name="bioRxiv">
        <title>Genomic and phenotypic heterogeneity of clinical isolates of the human pathogens Aspergillus fumigatus, Aspergillus lentulus and Aspergillus fumigatiaffinis.</title>
        <authorList>
            <person name="dos Santos R.A.C."/>
            <person name="Steenwyk J.L."/>
            <person name="Rivero-Menendez O."/>
            <person name="Mead M.E."/>
            <person name="Silva L.P."/>
            <person name="Bastos R.W."/>
            <person name="Alastruey-Izquierdo A."/>
            <person name="Goldman G.H."/>
            <person name="Rokas A."/>
        </authorList>
    </citation>
    <scope>NUCLEOTIDE SEQUENCE</scope>
    <source>
        <strain evidence="9">CNM-CM6805</strain>
    </source>
</reference>
<keyword evidence="10" id="KW-1185">Reference proteome</keyword>
<evidence type="ECO:0000256" key="3">
    <source>
        <dbReference type="ARBA" id="ARBA00022574"/>
    </source>
</evidence>
<dbReference type="GO" id="GO:0034388">
    <property type="term" value="C:Pwp2p-containing subcomplex of 90S preribosome"/>
    <property type="evidence" value="ECO:0007669"/>
    <property type="project" value="TreeGrafter"/>
</dbReference>
<proteinExistence type="inferred from homology"/>
<dbReference type="PANTHER" id="PTHR18359:SF0">
    <property type="entry name" value="U3 SMALL NUCLEOLAR RNA-ASSOCIATED PROTEIN 18 HOMOLOG"/>
    <property type="match status" value="1"/>
</dbReference>
<evidence type="ECO:0000256" key="4">
    <source>
        <dbReference type="ARBA" id="ARBA00022737"/>
    </source>
</evidence>
<feature type="compositionally biased region" description="Acidic residues" evidence="8">
    <location>
        <begin position="220"/>
        <end position="234"/>
    </location>
</feature>
<comment type="similarity">
    <text evidence="6">Belongs to the WD repeat UTP18 family.</text>
</comment>
<dbReference type="InterPro" id="IPR036322">
    <property type="entry name" value="WD40_repeat_dom_sf"/>
</dbReference>
<dbReference type="InterPro" id="IPR045161">
    <property type="entry name" value="Utp18"/>
</dbReference>
<dbReference type="InterPro" id="IPR015943">
    <property type="entry name" value="WD40/YVTN_repeat-like_dom_sf"/>
</dbReference>
<evidence type="ECO:0000256" key="2">
    <source>
        <dbReference type="ARBA" id="ARBA00022552"/>
    </source>
</evidence>
<dbReference type="InterPro" id="IPR001680">
    <property type="entry name" value="WD40_rpt"/>
</dbReference>
<gene>
    <name evidence="9" type="ORF">CNMCM6805_008739</name>
</gene>
<evidence type="ECO:0000313" key="9">
    <source>
        <dbReference type="EMBL" id="KAF4244487.1"/>
    </source>
</evidence>
<feature type="compositionally biased region" description="Acidic residues" evidence="8">
    <location>
        <begin position="94"/>
        <end position="108"/>
    </location>
</feature>
<evidence type="ECO:0000256" key="6">
    <source>
        <dbReference type="ARBA" id="ARBA00025767"/>
    </source>
</evidence>
<organism evidence="9 10">
    <name type="scientific">Aspergillus fumigatiaffinis</name>
    <dbReference type="NCBI Taxonomy" id="340414"/>
    <lineage>
        <taxon>Eukaryota</taxon>
        <taxon>Fungi</taxon>
        <taxon>Dikarya</taxon>
        <taxon>Ascomycota</taxon>
        <taxon>Pezizomycotina</taxon>
        <taxon>Eurotiomycetes</taxon>
        <taxon>Eurotiomycetidae</taxon>
        <taxon>Eurotiales</taxon>
        <taxon>Aspergillaceae</taxon>
        <taxon>Aspergillus</taxon>
        <taxon>Aspergillus subgen. Fumigati</taxon>
    </lineage>
</organism>
<feature type="repeat" description="WD" evidence="7">
    <location>
        <begin position="590"/>
        <end position="618"/>
    </location>
</feature>
<feature type="compositionally biased region" description="Basic and acidic residues" evidence="8">
    <location>
        <begin position="149"/>
        <end position="160"/>
    </location>
</feature>
<dbReference type="OrthoDB" id="1935146at2759"/>
<feature type="compositionally biased region" description="Basic and acidic residues" evidence="8">
    <location>
        <begin position="49"/>
        <end position="67"/>
    </location>
</feature>
<dbReference type="AlphaFoldDB" id="A0A8H4GYF0"/>
<feature type="region of interest" description="Disordered" evidence="8">
    <location>
        <begin position="1"/>
        <end position="108"/>
    </location>
</feature>
<evidence type="ECO:0000256" key="8">
    <source>
        <dbReference type="SAM" id="MobiDB-lite"/>
    </source>
</evidence>
<dbReference type="Pfam" id="PF00400">
    <property type="entry name" value="WD40"/>
    <property type="match status" value="1"/>
</dbReference>
<dbReference type="Gene3D" id="2.130.10.10">
    <property type="entry name" value="YVTN repeat-like/Quinoprotein amine dehydrogenase"/>
    <property type="match status" value="1"/>
</dbReference>
<evidence type="ECO:0000256" key="5">
    <source>
        <dbReference type="ARBA" id="ARBA00023242"/>
    </source>
</evidence>
<feature type="region of interest" description="Disordered" evidence="8">
    <location>
        <begin position="124"/>
        <end position="160"/>
    </location>
</feature>
<dbReference type="PANTHER" id="PTHR18359">
    <property type="entry name" value="WD-REPEAT PROTEIN-RELATED"/>
    <property type="match status" value="1"/>
</dbReference>
<comment type="subcellular location">
    <subcellularLocation>
        <location evidence="1">Nucleus</location>
        <location evidence="1">Nucleolus</location>
    </subcellularLocation>
</comment>
<dbReference type="Proteomes" id="UP000653565">
    <property type="component" value="Unassembled WGS sequence"/>
</dbReference>
<feature type="region of interest" description="Disordered" evidence="8">
    <location>
        <begin position="206"/>
        <end position="239"/>
    </location>
</feature>
<evidence type="ECO:0000256" key="7">
    <source>
        <dbReference type="PROSITE-ProRule" id="PRU00221"/>
    </source>
</evidence>
<keyword evidence="5" id="KW-0539">Nucleus</keyword>
<dbReference type="EMBL" id="JAAAPX010000006">
    <property type="protein sequence ID" value="KAF4244487.1"/>
    <property type="molecule type" value="Genomic_DNA"/>
</dbReference>
<accession>A0A8H4GYF0</accession>
<dbReference type="FunFam" id="2.130.10.10:FF:000549">
    <property type="entry name" value="Small nucleolar ribonucleoprotein complex subunit"/>
    <property type="match status" value="1"/>
</dbReference>
<sequence length="618" mass="68104">MPKTTVTVKEKTRQKTTANSRSPFEKGASSKPVDESDASDVEMGDDAEAEKVREKDEAEKKLERMLFGDDEGFVGALKSQDRDLMALMAKSDEESASEEDEDDDFDDRDLSDVADADLFFLDSGTAPVGTELAETSAAGSDSEEDTEGEETHRAVWHDSDDERLTISLASHQRLRKLRVTEAEDVISGKEYIKRLRRQFEQLHPVPDWANPELNKKPTDSDSDLDSDMDTDDENERLSTQPLAKLLQGATDLTTLGESTGAGGKRKLRQEVIDIHRLKDVGKDQPSSIDSLMFHPHYPLLLSSGPAATLFIHHISPSAEAPNPLLTSLHIRRTPIHTSAFAPPTGNKIFASGRRRYFHIWDLDTGKVEKVNGTADRKEEQKSMERFKLSPCGRYVGLVGSSRKGGGIINILHSETAQWIAQVRVDGRGGVADFAWWSDGEGMTVASKNGEVSEWDGRLNRVVARWMDAGAVGTTTLSLGGRSGRTQLGGDRWVAIGSSSGVVNVYDRREWAAAYAAQPASSETTPIPRNPEPVRALDQLTTPISHLVFAPDGQFLVMASRWKRDALRLVHLPSCTVYRNWPTSNTPFGRISSVAVSPSSDQLAVANEQGRIRLWEIRG</sequence>
<feature type="compositionally biased region" description="Acidic residues" evidence="8">
    <location>
        <begin position="35"/>
        <end position="48"/>
    </location>
</feature>
<dbReference type="PROSITE" id="PS50294">
    <property type="entry name" value="WD_REPEATS_REGION"/>
    <property type="match status" value="1"/>
</dbReference>
<keyword evidence="4" id="KW-0677">Repeat</keyword>
<dbReference type="PROSITE" id="PS50082">
    <property type="entry name" value="WD_REPEATS_2"/>
    <property type="match status" value="1"/>
</dbReference>
<keyword evidence="2" id="KW-0698">rRNA processing</keyword>
<protein>
    <submittedName>
        <fullName evidence="9">Uncharacterized protein</fullName>
    </submittedName>
</protein>
<keyword evidence="3 7" id="KW-0853">WD repeat</keyword>
<name>A0A8H4GYF0_9EURO</name>
<dbReference type="SUPFAM" id="SSF50978">
    <property type="entry name" value="WD40 repeat-like"/>
    <property type="match status" value="1"/>
</dbReference>
<reference evidence="9" key="2">
    <citation type="submission" date="2020-04" db="EMBL/GenBank/DDBJ databases">
        <authorList>
            <person name="Santos R.A.C."/>
            <person name="Steenwyk J.L."/>
            <person name="Rivero-Menendez O."/>
            <person name="Mead M.E."/>
            <person name="Silva L.P."/>
            <person name="Bastos R.W."/>
            <person name="Alastruey-Izquierdo A."/>
            <person name="Goldman G.H."/>
            <person name="Rokas A."/>
        </authorList>
    </citation>
    <scope>NUCLEOTIDE SEQUENCE</scope>
    <source>
        <strain evidence="9">CNM-CM6805</strain>
    </source>
</reference>